<gene>
    <name evidence="9" type="ORF">GTS_35380</name>
</gene>
<evidence type="ECO:0000256" key="2">
    <source>
        <dbReference type="ARBA" id="ARBA00022527"/>
    </source>
</evidence>
<dbReference type="GO" id="GO:0004674">
    <property type="term" value="F:protein serine/threonine kinase activity"/>
    <property type="evidence" value="ECO:0007669"/>
    <property type="project" value="UniProtKB-KW"/>
</dbReference>
<dbReference type="SUPFAM" id="SSF56112">
    <property type="entry name" value="Protein kinase-like (PK-like)"/>
    <property type="match status" value="1"/>
</dbReference>
<keyword evidence="2" id="KW-0723">Serine/threonine-protein kinase</keyword>
<dbReference type="OrthoDB" id="3815424at2"/>
<evidence type="ECO:0000313" key="10">
    <source>
        <dbReference type="Proteomes" id="UP000298860"/>
    </source>
</evidence>
<dbReference type="PROSITE" id="PS50011">
    <property type="entry name" value="PROTEIN_KINASE_DOM"/>
    <property type="match status" value="1"/>
</dbReference>
<evidence type="ECO:0000259" key="8">
    <source>
        <dbReference type="PROSITE" id="PS50011"/>
    </source>
</evidence>
<dbReference type="Gene3D" id="1.10.510.10">
    <property type="entry name" value="Transferase(Phosphotransferase) domain 1"/>
    <property type="match status" value="1"/>
</dbReference>
<dbReference type="SMART" id="SM00220">
    <property type="entry name" value="S_TKc"/>
    <property type="match status" value="1"/>
</dbReference>
<keyword evidence="4" id="KW-0547">Nucleotide-binding</keyword>
<feature type="compositionally biased region" description="Pro residues" evidence="7">
    <location>
        <begin position="9"/>
        <end position="36"/>
    </location>
</feature>
<evidence type="ECO:0000256" key="1">
    <source>
        <dbReference type="ARBA" id="ARBA00012513"/>
    </source>
</evidence>
<reference evidence="10" key="1">
    <citation type="submission" date="2019-04" db="EMBL/GenBank/DDBJ databases">
        <title>Draft genome sequence of Pseudonocardiaceae bacterium SL3-2-4.</title>
        <authorList>
            <person name="Ningsih F."/>
            <person name="Yokota A."/>
            <person name="Sakai Y."/>
            <person name="Nanatani K."/>
            <person name="Yabe S."/>
            <person name="Oetari A."/>
            <person name="Sjamsuridzal W."/>
        </authorList>
    </citation>
    <scope>NUCLEOTIDE SEQUENCE [LARGE SCALE GENOMIC DNA]</scope>
    <source>
        <strain evidence="10">SL3-2-4</strain>
    </source>
</reference>
<evidence type="ECO:0000256" key="3">
    <source>
        <dbReference type="ARBA" id="ARBA00022679"/>
    </source>
</evidence>
<dbReference type="PANTHER" id="PTHR43289">
    <property type="entry name" value="MITOGEN-ACTIVATED PROTEIN KINASE KINASE KINASE 20-RELATED"/>
    <property type="match status" value="1"/>
</dbReference>
<keyword evidence="6" id="KW-0067">ATP-binding</keyword>
<name>A0A4D4J5D8_9PSEU</name>
<comment type="caution">
    <text evidence="9">The sequence shown here is derived from an EMBL/GenBank/DDBJ whole genome shotgun (WGS) entry which is preliminary data.</text>
</comment>
<evidence type="ECO:0000313" key="9">
    <source>
        <dbReference type="EMBL" id="GDY31905.1"/>
    </source>
</evidence>
<keyword evidence="3" id="KW-0808">Transferase</keyword>
<dbReference type="Gene3D" id="3.30.200.20">
    <property type="entry name" value="Phosphorylase Kinase, domain 1"/>
    <property type="match status" value="1"/>
</dbReference>
<dbReference type="PANTHER" id="PTHR43289:SF6">
    <property type="entry name" value="SERINE_THREONINE-PROTEIN KINASE NEKL-3"/>
    <property type="match status" value="1"/>
</dbReference>
<dbReference type="RefSeq" id="WP_137814946.1">
    <property type="nucleotide sequence ID" value="NZ_BJFL01000018.1"/>
</dbReference>
<protein>
    <recommendedName>
        <fullName evidence="1">non-specific serine/threonine protein kinase</fullName>
        <ecNumber evidence="1">2.7.11.1</ecNumber>
    </recommendedName>
</protein>
<feature type="domain" description="Protein kinase" evidence="8">
    <location>
        <begin position="41"/>
        <end position="298"/>
    </location>
</feature>
<dbReference type="Proteomes" id="UP000298860">
    <property type="component" value="Unassembled WGS sequence"/>
</dbReference>
<evidence type="ECO:0000256" key="7">
    <source>
        <dbReference type="SAM" id="MobiDB-lite"/>
    </source>
</evidence>
<keyword evidence="5" id="KW-0418">Kinase</keyword>
<keyword evidence="10" id="KW-1185">Reference proteome</keyword>
<feature type="region of interest" description="Disordered" evidence="7">
    <location>
        <begin position="1"/>
        <end position="36"/>
    </location>
</feature>
<organism evidence="9 10">
    <name type="scientific">Gandjariella thermophila</name>
    <dbReference type="NCBI Taxonomy" id="1931992"/>
    <lineage>
        <taxon>Bacteria</taxon>
        <taxon>Bacillati</taxon>
        <taxon>Actinomycetota</taxon>
        <taxon>Actinomycetes</taxon>
        <taxon>Pseudonocardiales</taxon>
        <taxon>Pseudonocardiaceae</taxon>
        <taxon>Gandjariella</taxon>
    </lineage>
</organism>
<dbReference type="Pfam" id="PF00069">
    <property type="entry name" value="Pkinase"/>
    <property type="match status" value="1"/>
</dbReference>
<dbReference type="EC" id="2.7.11.1" evidence="1"/>
<dbReference type="GO" id="GO:0005524">
    <property type="term" value="F:ATP binding"/>
    <property type="evidence" value="ECO:0007669"/>
    <property type="project" value="UniProtKB-KW"/>
</dbReference>
<dbReference type="CDD" id="cd14014">
    <property type="entry name" value="STKc_PknB_like"/>
    <property type="match status" value="1"/>
</dbReference>
<proteinExistence type="predicted"/>
<dbReference type="AlphaFoldDB" id="A0A4D4J5D8"/>
<evidence type="ECO:0000256" key="4">
    <source>
        <dbReference type="ARBA" id="ARBA00022741"/>
    </source>
</evidence>
<accession>A0A4D4J5D8</accession>
<evidence type="ECO:0000256" key="6">
    <source>
        <dbReference type="ARBA" id="ARBA00022840"/>
    </source>
</evidence>
<sequence>MTGAARPSPAGPPPDGPPPEVPPPLEGPPPYPPGHPLAPGYRVIAHLRRGADLDAYDAWSDERYTRCFVKTPRPDRAHRPRVRRQVHAEGGLLLRLTHPGLVRAYDLVRARPGQPPVLVLETLTGATLSYLLHRGGQRLATPDLAQLGRQLCSVLRYLHDRGYLHLDLKPGNIIADAGRARLIDLGHARRPGPCPGGQGTPTFMAPEQVTGGHLGPPADVWGVGLVLFESATGVQPFETPGGEPQHADECRQLHAPAPPVRSLRRLPRALATAIDGCLDRDPARRPTLADLWDAFATVTGEEAPPRPPSRLSVRS</sequence>
<evidence type="ECO:0000256" key="5">
    <source>
        <dbReference type="ARBA" id="ARBA00022777"/>
    </source>
</evidence>
<dbReference type="InterPro" id="IPR000719">
    <property type="entry name" value="Prot_kinase_dom"/>
</dbReference>
<dbReference type="EMBL" id="BJFL01000018">
    <property type="protein sequence ID" value="GDY31905.1"/>
    <property type="molecule type" value="Genomic_DNA"/>
</dbReference>
<dbReference type="InterPro" id="IPR011009">
    <property type="entry name" value="Kinase-like_dom_sf"/>
</dbReference>